<dbReference type="InterPro" id="IPR011992">
    <property type="entry name" value="EF-hand-dom_pair"/>
</dbReference>
<sequence length="137" mass="15585">MSVELLDGATIVNFVEDEEAFNGWTREHFTRLDTDRDGFLSYAEMLKEFYTLRVSEADFGTDVKLDADELSQLYGAVFKQFDRDSDGKVDVDEFMMGMKNMMLAIAEGMGFLPIQMALEKDGFLMKAVQREATKAFS</sequence>
<dbReference type="Gene3D" id="1.10.238.10">
    <property type="entry name" value="EF-hand"/>
    <property type="match status" value="1"/>
</dbReference>
<evidence type="ECO:0000313" key="3">
    <source>
        <dbReference type="EnsemblPlants" id="MELO3C018879.2.1"/>
    </source>
</evidence>
<reference evidence="5" key="2">
    <citation type="submission" date="2025-04" db="UniProtKB">
        <authorList>
            <consortium name="RefSeq"/>
        </authorList>
    </citation>
    <scope>IDENTIFICATION</scope>
</reference>
<dbReference type="GO" id="GO:0005509">
    <property type="term" value="F:calcium ion binding"/>
    <property type="evidence" value="ECO:0007669"/>
    <property type="project" value="InterPro"/>
</dbReference>
<accession>A0A1S3C0M6</accession>
<name>A0A1S3C0M6_CUCME</name>
<evidence type="ECO:0000313" key="5">
    <source>
        <dbReference type="RefSeq" id="XP_008455505.1"/>
    </source>
</evidence>
<dbReference type="PROSITE" id="PS00018">
    <property type="entry name" value="EF_HAND_1"/>
    <property type="match status" value="2"/>
</dbReference>
<protein>
    <submittedName>
        <fullName evidence="5">Uncharacterized protein LOC103495656</fullName>
    </submittedName>
</protein>
<dbReference type="Proteomes" id="UP001652600">
    <property type="component" value="Chromosome 1"/>
</dbReference>
<dbReference type="InterPro" id="IPR002048">
    <property type="entry name" value="EF_hand_dom"/>
</dbReference>
<evidence type="ECO:0000256" key="1">
    <source>
        <dbReference type="ARBA" id="ARBA00022837"/>
    </source>
</evidence>
<dbReference type="SMART" id="SM00054">
    <property type="entry name" value="EFh"/>
    <property type="match status" value="2"/>
</dbReference>
<evidence type="ECO:0000313" key="4">
    <source>
        <dbReference type="Proteomes" id="UP001652600"/>
    </source>
</evidence>
<organism evidence="4 5">
    <name type="scientific">Cucumis melo</name>
    <name type="common">Muskmelon</name>
    <dbReference type="NCBI Taxonomy" id="3656"/>
    <lineage>
        <taxon>Eukaryota</taxon>
        <taxon>Viridiplantae</taxon>
        <taxon>Streptophyta</taxon>
        <taxon>Embryophyta</taxon>
        <taxon>Tracheophyta</taxon>
        <taxon>Spermatophyta</taxon>
        <taxon>Magnoliopsida</taxon>
        <taxon>eudicotyledons</taxon>
        <taxon>Gunneridae</taxon>
        <taxon>Pentapetalae</taxon>
        <taxon>rosids</taxon>
        <taxon>fabids</taxon>
        <taxon>Cucurbitales</taxon>
        <taxon>Cucurbitaceae</taxon>
        <taxon>Benincaseae</taxon>
        <taxon>Cucumis</taxon>
    </lineage>
</organism>
<dbReference type="Pfam" id="PF13499">
    <property type="entry name" value="EF-hand_7"/>
    <property type="match status" value="1"/>
</dbReference>
<evidence type="ECO:0000259" key="2">
    <source>
        <dbReference type="PROSITE" id="PS50222"/>
    </source>
</evidence>
<reference evidence="3" key="1">
    <citation type="submission" date="2023-03" db="UniProtKB">
        <authorList>
            <consortium name="EnsemblPlants"/>
        </authorList>
    </citation>
    <scope>IDENTIFICATION</scope>
</reference>
<dbReference type="InParanoid" id="A0A1S3C0M6"/>
<dbReference type="PANTHER" id="PTHR34574:SF10">
    <property type="entry name" value="OS09G0482800 PROTEIN"/>
    <property type="match status" value="1"/>
</dbReference>
<dbReference type="InterPro" id="IPR018247">
    <property type="entry name" value="EF_Hand_1_Ca_BS"/>
</dbReference>
<keyword evidence="1" id="KW-0106">Calcium</keyword>
<dbReference type="AlphaFoldDB" id="A0A1S3C0M6"/>
<dbReference type="GeneID" id="103495656"/>
<dbReference type="PROSITE" id="PS50222">
    <property type="entry name" value="EF_HAND_2"/>
    <property type="match status" value="1"/>
</dbReference>
<proteinExistence type="predicted"/>
<dbReference type="eggNOG" id="ENOG502RZZZ">
    <property type="taxonomic scope" value="Eukaryota"/>
</dbReference>
<reference evidence="4" key="3">
    <citation type="submission" date="2025-05" db="UniProtKB">
        <authorList>
            <consortium name="RefSeq"/>
        </authorList>
    </citation>
    <scope>NUCLEOTIDE SEQUENCE [LARGE SCALE GENOMIC DNA]</scope>
</reference>
<keyword evidence="4" id="KW-1185">Reference proteome</keyword>
<gene>
    <name evidence="5" type="primary">LOC103495656</name>
    <name evidence="3" type="synonym">103495656</name>
</gene>
<dbReference type="OrthoDB" id="186625at2759"/>
<dbReference type="Gramene" id="MELO3C018879.2.1">
    <property type="protein sequence ID" value="MELO3C018879.2.1"/>
    <property type="gene ID" value="MELO3C018879.2"/>
</dbReference>
<dbReference type="PANTHER" id="PTHR34574">
    <property type="entry name" value="CALCIUM-BINDING EF-HAND FAMILY PROTEIN-RELATED"/>
    <property type="match status" value="1"/>
</dbReference>
<dbReference type="KEGG" id="cmo:103495656"/>
<dbReference type="EnsemblPlants" id="MELO3C018879.2.1">
    <property type="protein sequence ID" value="MELO3C018879.2.1"/>
    <property type="gene ID" value="MELO3C018879.2"/>
</dbReference>
<dbReference type="RefSeq" id="XP_008455505.1">
    <property type="nucleotide sequence ID" value="XM_008457283.2"/>
</dbReference>
<dbReference type="SUPFAM" id="SSF47473">
    <property type="entry name" value="EF-hand"/>
    <property type="match status" value="1"/>
</dbReference>
<feature type="domain" description="EF-hand" evidence="2">
    <location>
        <begin position="69"/>
        <end position="104"/>
    </location>
</feature>